<dbReference type="GO" id="GO:0003700">
    <property type="term" value="F:DNA-binding transcription factor activity"/>
    <property type="evidence" value="ECO:0007669"/>
    <property type="project" value="InterPro"/>
</dbReference>
<feature type="domain" description="HTH marR-type" evidence="2">
    <location>
        <begin position="13"/>
        <end position="146"/>
    </location>
</feature>
<proteinExistence type="predicted"/>
<dbReference type="PROSITE" id="PS50995">
    <property type="entry name" value="HTH_MARR_2"/>
    <property type="match status" value="1"/>
</dbReference>
<reference evidence="3 4" key="1">
    <citation type="submission" date="2018-05" db="EMBL/GenBank/DDBJ databases">
        <title>Genomic Encyclopedia of Type Strains, Phase IV (KMG-IV): sequencing the most valuable type-strain genomes for metagenomic binning, comparative biology and taxonomic classification.</title>
        <authorList>
            <person name="Goeker M."/>
        </authorList>
    </citation>
    <scope>NUCLEOTIDE SEQUENCE [LARGE SCALE GENOMIC DNA]</scope>
    <source>
        <strain evidence="3 4">DSM 28556</strain>
    </source>
</reference>
<evidence type="ECO:0000313" key="3">
    <source>
        <dbReference type="EMBL" id="PXW85933.1"/>
    </source>
</evidence>
<dbReference type="AlphaFoldDB" id="A0A2V3VVD5"/>
<keyword evidence="1 3" id="KW-0238">DNA-binding</keyword>
<dbReference type="Pfam" id="PF01047">
    <property type="entry name" value="MarR"/>
    <property type="match status" value="1"/>
</dbReference>
<dbReference type="InterPro" id="IPR036390">
    <property type="entry name" value="WH_DNA-bd_sf"/>
</dbReference>
<dbReference type="SUPFAM" id="SSF46785">
    <property type="entry name" value="Winged helix' DNA-binding domain"/>
    <property type="match status" value="1"/>
</dbReference>
<dbReference type="Proteomes" id="UP000247978">
    <property type="component" value="Unassembled WGS sequence"/>
</dbReference>
<keyword evidence="4" id="KW-1185">Reference proteome</keyword>
<protein>
    <submittedName>
        <fullName evidence="3">DNA-binding MarR family transcriptional regulator</fullName>
    </submittedName>
</protein>
<dbReference type="OrthoDB" id="9806864at2"/>
<organism evidence="3 4">
    <name type="scientific">Pseudogracilibacillus auburnensis</name>
    <dbReference type="NCBI Taxonomy" id="1494959"/>
    <lineage>
        <taxon>Bacteria</taxon>
        <taxon>Bacillati</taxon>
        <taxon>Bacillota</taxon>
        <taxon>Bacilli</taxon>
        <taxon>Bacillales</taxon>
        <taxon>Bacillaceae</taxon>
        <taxon>Pseudogracilibacillus</taxon>
    </lineage>
</organism>
<dbReference type="EMBL" id="QJJQ01000009">
    <property type="protein sequence ID" value="PXW85933.1"/>
    <property type="molecule type" value="Genomic_DNA"/>
</dbReference>
<dbReference type="InterPro" id="IPR000835">
    <property type="entry name" value="HTH_MarR-typ"/>
</dbReference>
<name>A0A2V3VVD5_9BACI</name>
<dbReference type="PRINTS" id="PR00598">
    <property type="entry name" value="HTHMARR"/>
</dbReference>
<evidence type="ECO:0000259" key="2">
    <source>
        <dbReference type="PROSITE" id="PS50995"/>
    </source>
</evidence>
<evidence type="ECO:0000256" key="1">
    <source>
        <dbReference type="ARBA" id="ARBA00023125"/>
    </source>
</evidence>
<comment type="caution">
    <text evidence="3">The sequence shown here is derived from an EMBL/GenBank/DDBJ whole genome shotgun (WGS) entry which is preliminary data.</text>
</comment>
<dbReference type="Gene3D" id="1.10.10.10">
    <property type="entry name" value="Winged helix-like DNA-binding domain superfamily/Winged helix DNA-binding domain"/>
    <property type="match status" value="1"/>
</dbReference>
<dbReference type="InterPro" id="IPR039422">
    <property type="entry name" value="MarR/SlyA-like"/>
</dbReference>
<sequence>MIFDPKRRKEERSARIGMALFRMSQAIKKMTQAESDALGLSPIQIQALLFATYTRGEMATVGNFADSIGTTHVTAVKIINGLVKKGLMSKSQKPEDRRVTLLVLTSKGEEVVSHIKGFGHSLEEALQPISDETIEKLELGLGSIISVMEKRGDLVVAEPCLGCIHFRPHANDGATPHYCNLIQKYLSHEASLKECPEHTPSP</sequence>
<dbReference type="PANTHER" id="PTHR33164">
    <property type="entry name" value="TRANSCRIPTIONAL REGULATOR, MARR FAMILY"/>
    <property type="match status" value="1"/>
</dbReference>
<dbReference type="RefSeq" id="WP_110395897.1">
    <property type="nucleotide sequence ID" value="NZ_JBHUHB010000001.1"/>
</dbReference>
<dbReference type="PANTHER" id="PTHR33164:SF43">
    <property type="entry name" value="HTH-TYPE TRANSCRIPTIONAL REPRESSOR YETL"/>
    <property type="match status" value="1"/>
</dbReference>
<dbReference type="SMART" id="SM00347">
    <property type="entry name" value="HTH_MARR"/>
    <property type="match status" value="1"/>
</dbReference>
<dbReference type="GO" id="GO:0003677">
    <property type="term" value="F:DNA binding"/>
    <property type="evidence" value="ECO:0007669"/>
    <property type="project" value="UniProtKB-KW"/>
</dbReference>
<accession>A0A2V3VVD5</accession>
<dbReference type="GO" id="GO:0006950">
    <property type="term" value="P:response to stress"/>
    <property type="evidence" value="ECO:0007669"/>
    <property type="project" value="TreeGrafter"/>
</dbReference>
<gene>
    <name evidence="3" type="ORF">DFR56_10996</name>
</gene>
<dbReference type="InterPro" id="IPR036388">
    <property type="entry name" value="WH-like_DNA-bd_sf"/>
</dbReference>
<evidence type="ECO:0000313" key="4">
    <source>
        <dbReference type="Proteomes" id="UP000247978"/>
    </source>
</evidence>